<sequence>MNLASVAGVLIAVSGRTKLVRGGTLNPAATGVLIAGNYGRRWPAQTTFTVGGVIIARRPAAWLLGEGRESLLRHELIHSTQYALLGPLFWPLYWLAALFSYLTTGSASARNIFERWAGLAAGGYADLPLSPRLDGLLRRLRR</sequence>
<feature type="transmembrane region" description="Helical" evidence="1">
    <location>
        <begin position="82"/>
        <end position="102"/>
    </location>
</feature>
<keyword evidence="3" id="KW-1185">Reference proteome</keyword>
<protein>
    <recommendedName>
        <fullName evidence="4">DUF4157 domain-containing protein</fullName>
    </recommendedName>
</protein>
<evidence type="ECO:0000313" key="2">
    <source>
        <dbReference type="EMBL" id="MBM2622873.1"/>
    </source>
</evidence>
<keyword evidence="1" id="KW-0812">Transmembrane</keyword>
<reference evidence="2 3" key="1">
    <citation type="submission" date="2021-01" db="EMBL/GenBank/DDBJ databases">
        <title>Actinoplanes sp. nov. LDG1-06 isolated from lichen.</title>
        <authorList>
            <person name="Saeng-In P."/>
            <person name="Phongsopitanun W."/>
            <person name="Kanchanasin P."/>
            <person name="Yuki M."/>
            <person name="Kudo T."/>
            <person name="Ohkuma M."/>
            <person name="Tanasupawat S."/>
        </authorList>
    </citation>
    <scope>NUCLEOTIDE SEQUENCE [LARGE SCALE GENOMIC DNA]</scope>
    <source>
        <strain evidence="2 3">LDG1-06</strain>
    </source>
</reference>
<comment type="caution">
    <text evidence="2">The sequence shown here is derived from an EMBL/GenBank/DDBJ whole genome shotgun (WGS) entry which is preliminary data.</text>
</comment>
<proteinExistence type="predicted"/>
<evidence type="ECO:0000256" key="1">
    <source>
        <dbReference type="SAM" id="Phobius"/>
    </source>
</evidence>
<name>A0ABS2ASN8_9ACTN</name>
<organism evidence="2 3">
    <name type="scientific">Paractinoplanes ovalisporus</name>
    <dbReference type="NCBI Taxonomy" id="2810368"/>
    <lineage>
        <taxon>Bacteria</taxon>
        <taxon>Bacillati</taxon>
        <taxon>Actinomycetota</taxon>
        <taxon>Actinomycetes</taxon>
        <taxon>Micromonosporales</taxon>
        <taxon>Micromonosporaceae</taxon>
        <taxon>Paractinoplanes</taxon>
    </lineage>
</organism>
<gene>
    <name evidence="2" type="ORF">JIG36_45965</name>
</gene>
<keyword evidence="1" id="KW-1133">Transmembrane helix</keyword>
<accession>A0ABS2ASN8</accession>
<dbReference type="Proteomes" id="UP000632138">
    <property type="component" value="Unassembled WGS sequence"/>
</dbReference>
<evidence type="ECO:0000313" key="3">
    <source>
        <dbReference type="Proteomes" id="UP000632138"/>
    </source>
</evidence>
<keyword evidence="1" id="KW-0472">Membrane</keyword>
<dbReference type="EMBL" id="JAENHP010000029">
    <property type="protein sequence ID" value="MBM2622873.1"/>
    <property type="molecule type" value="Genomic_DNA"/>
</dbReference>
<evidence type="ECO:0008006" key="4">
    <source>
        <dbReference type="Google" id="ProtNLM"/>
    </source>
</evidence>